<dbReference type="InterPro" id="IPR027421">
    <property type="entry name" value="DNA_pol_lamdba_lyase_dom_sf"/>
</dbReference>
<evidence type="ECO:0000256" key="23">
    <source>
        <dbReference type="ARBA" id="ARBA00023239"/>
    </source>
</evidence>
<evidence type="ECO:0000256" key="10">
    <source>
        <dbReference type="ARBA" id="ARBA00022481"/>
    </source>
</evidence>
<evidence type="ECO:0000256" key="2">
    <source>
        <dbReference type="ARBA" id="ARBA00001946"/>
    </source>
</evidence>
<comment type="cofactor">
    <cofactor evidence="1">
        <name>Mn(2+)</name>
        <dbReference type="ChEBI" id="CHEBI:29035"/>
    </cofactor>
</comment>
<evidence type="ECO:0000256" key="16">
    <source>
        <dbReference type="ARBA" id="ARBA00022763"/>
    </source>
</evidence>
<dbReference type="Gene3D" id="2.40.50.140">
    <property type="entry name" value="Nucleic acid-binding proteins"/>
    <property type="match status" value="1"/>
</dbReference>
<evidence type="ECO:0000256" key="8">
    <source>
        <dbReference type="ARBA" id="ARBA00016513"/>
    </source>
</evidence>
<keyword evidence="11" id="KW-0436">Ligase</keyword>
<comment type="function">
    <text evidence="29">Repair polymerase that plays a key role in base-excision repair. During this process, the damaged base is excised by specific DNA glycosylases, the DNA backbone is nicked at the abasic site by an apurinic/apyrimidic (AP) endonuclease, and POLB removes 5'-deoxyribose-phosphate from the preincised AP site acting as a 5'-deoxyribose-phosphate lyase (5'-dRP lyase); through its DNA polymerase activity, it adds one nucleotide to the 3' end of the arising single-nucleotide gap. Conducts 'gap-filling' DNA synthesis in a stepwise distributive fashion rather than in a processive fashion as for other DNA polymerases. It is also able to cleave sugar-phosphate bonds 3' to an intact AP site, acting as an AP lyase.</text>
</comment>
<dbReference type="AlphaFoldDB" id="A0A6C0I8D9"/>
<dbReference type="SUPFAM" id="SSF81301">
    <property type="entry name" value="Nucleotidyltransferase"/>
    <property type="match status" value="1"/>
</dbReference>
<accession>A0A6C0I8D9</accession>
<evidence type="ECO:0000256" key="1">
    <source>
        <dbReference type="ARBA" id="ARBA00001936"/>
    </source>
</evidence>
<dbReference type="Gene3D" id="3.30.470.30">
    <property type="entry name" value="DNA ligase/mRNA capping enzyme"/>
    <property type="match status" value="1"/>
</dbReference>
<dbReference type="InterPro" id="IPR037160">
    <property type="entry name" value="DNA_Pol_thumb_sf"/>
</dbReference>
<dbReference type="InterPro" id="IPR002054">
    <property type="entry name" value="DNA-dir_DNA_pol_X"/>
</dbReference>
<dbReference type="PROSITE" id="PS50172">
    <property type="entry name" value="BRCT"/>
    <property type="match status" value="1"/>
</dbReference>
<evidence type="ECO:0000256" key="4">
    <source>
        <dbReference type="ARBA" id="ARBA00008323"/>
    </source>
</evidence>
<dbReference type="SMART" id="SM00278">
    <property type="entry name" value="HhH1"/>
    <property type="match status" value="5"/>
</dbReference>
<dbReference type="GO" id="GO:0003887">
    <property type="term" value="F:DNA-directed DNA polymerase activity"/>
    <property type="evidence" value="ECO:0007669"/>
    <property type="project" value="UniProtKB-KW"/>
</dbReference>
<keyword evidence="12" id="KW-0237">DNA synthesis</keyword>
<evidence type="ECO:0000256" key="29">
    <source>
        <dbReference type="ARBA" id="ARBA00045548"/>
    </source>
</evidence>
<sequence>MANLLNNVMDEAKEISNLGMISPDSPLRKQIELALKPKVKLTKKQRPKIIIVEETKKTRKSKSTVAAVKEKPKPESPKPKKTRKKQIPVFKPEKPIKTVKSKKELIVNYSKSPEHKLEGIGKIQEPIEEIIIIPKSKSKVSKKRNLKIPQQTQVIMSEQPGKKYNEEFIDILDKLSNIMLKQGEPFRARAYQKAQETIMSYPENITNPSQLKGLPGIGDTIMEKLNEYVQTGTLAVLEREKTNPVNILADVYGIGPKKAKELVEKGITTIEQLRDRQDELLNDIQKVGLKYYEQILERIPRSEIEEYKQIFNSAFSKDPNSKFEIVGSYRRGSEASGDIDVIITSSSATVYKSFIDELIKQKVIINVLSRGLSKTLVIAKLPGNRVARRVDFLYSPPEEFAFAILYFTGSKAFNTVMRQKAVDQGYTLNEHGISLMENKIKGQKIDQPFENEKAIFDFLKLEYKTPIERKDGRAVMAANVGKMMPAIEPTVVKVAIPDVQAVTESHELQPTLVKAQPPEKEKKKITRKKKPAVELVLVEEPNAKVEASVATKAIQQINEEISPEIVVNLNRFKHEGISVLEPLNEKMLTDMIRFSNKVYYNSEQPILTDNQYDIVKEYTNKKFPSNAAITEIGAEVLRNKSQLPYEMASMEKIKPDTGALSEWSKKYKGPYVLSCKLDGVSGLYTTEGAQPKLYTRGNGIVGQDISYLIPHLKLPKTQGLAIRGEFIIPKTIFEDKYKDKFANPRNMVAGIINHKTINETIKDIHFVAYETIIPASLEPSKQMEFLGTVNVERVLYKMETSLTNELLSELLVDWRTNYIYEIDGVIVTNDAVYPRTSGNPDHAFAFKMVLSDQMAEAKVVDVIWTPSKDGLLKPRVQIEPIHLGGVQIEYATGFNGAFILNNKVGIGATIELIRSGDVIPHIRAVTVPAPEAKMPLVPYVWNSTHIDIMLENAAEDPIVKEKNITGFFKGIEVDGLGAGNVVKIIGAGYDTVSKIIQMSEEDFLKVEGFQKKMASKIFTGIKDKLEKASLVTIMSSSNVFGHGFSEARLTLIMDAEPGILLSKEPSETKIKKLTEIKGMAAKTASAFVEKIPDFVEFLKNTGLESKISSVSTPKVTPIAINHPFNGKTIIVTGLTEKVIEDKVKAVGAKFGSSVSKNTDILVAKSVTESSGKLDKARELNKTLTKQIQIMSLDEFLALV</sequence>
<dbReference type="InterPro" id="IPR028207">
    <property type="entry name" value="DNA_pol_B_palm_palm"/>
</dbReference>
<evidence type="ECO:0000256" key="19">
    <source>
        <dbReference type="ARBA" id="ARBA00023027"/>
    </source>
</evidence>
<comment type="catalytic activity">
    <reaction evidence="28">
        <text>a 5'-end 2'-deoxyribose-2'-deoxyribonucleotide-DNA = (2E,4S)-4-hydroxypenten-2-al-5-phosphate + a 5'-end 5'-phospho-2'-deoxyribonucleoside-DNA + H(+)</text>
        <dbReference type="Rhea" id="RHEA:76255"/>
        <dbReference type="Rhea" id="RHEA-COMP:13180"/>
        <dbReference type="Rhea" id="RHEA-COMP:18657"/>
        <dbReference type="ChEBI" id="CHEBI:15378"/>
        <dbReference type="ChEBI" id="CHEBI:136412"/>
        <dbReference type="ChEBI" id="CHEBI:195194"/>
        <dbReference type="ChEBI" id="CHEBI:195195"/>
    </reaction>
</comment>
<dbReference type="SUPFAM" id="SSF47794">
    <property type="entry name" value="Rad51 N-terminal domain-like"/>
    <property type="match status" value="1"/>
</dbReference>
<dbReference type="PANTHER" id="PTHR11276">
    <property type="entry name" value="DNA POLYMERASE TYPE-X FAMILY MEMBER"/>
    <property type="match status" value="1"/>
</dbReference>
<dbReference type="SUPFAM" id="SSF47802">
    <property type="entry name" value="DNA polymerase beta, N-terminal domain-like"/>
    <property type="match status" value="1"/>
</dbReference>
<dbReference type="InterPro" id="IPR013840">
    <property type="entry name" value="DNAligase_N"/>
</dbReference>
<dbReference type="Gene3D" id="3.30.460.10">
    <property type="entry name" value="Beta Polymerase, domain 2"/>
    <property type="match status" value="1"/>
</dbReference>
<dbReference type="EMBL" id="MN740134">
    <property type="protein sequence ID" value="QHT89049.1"/>
    <property type="molecule type" value="Genomic_DNA"/>
</dbReference>
<dbReference type="InterPro" id="IPR022312">
    <property type="entry name" value="DNA_pol_X"/>
</dbReference>
<keyword evidence="22" id="KW-0234">DNA repair</keyword>
<keyword evidence="10" id="KW-0488">Methylation</keyword>
<dbReference type="EC" id="4.2.99.18" evidence="6"/>
<evidence type="ECO:0000256" key="6">
    <source>
        <dbReference type="ARBA" id="ARBA00012720"/>
    </source>
</evidence>
<keyword evidence="17" id="KW-0832">Ubl conjugation</keyword>
<comment type="subcellular location">
    <subcellularLocation>
        <location evidence="3">Cytoplasm</location>
    </subcellularLocation>
</comment>
<dbReference type="InterPro" id="IPR003583">
    <property type="entry name" value="Hlx-hairpin-Hlx_DNA-bd_motif"/>
</dbReference>
<evidence type="ECO:0000256" key="5">
    <source>
        <dbReference type="ARBA" id="ARBA00012417"/>
    </source>
</evidence>
<evidence type="ECO:0000256" key="24">
    <source>
        <dbReference type="ARBA" id="ARBA00034005"/>
    </source>
</evidence>
<evidence type="ECO:0000256" key="7">
    <source>
        <dbReference type="ARBA" id="ARBA00012722"/>
    </source>
</evidence>
<dbReference type="InterPro" id="IPR043519">
    <property type="entry name" value="NT_sf"/>
</dbReference>
<dbReference type="InterPro" id="IPR029398">
    <property type="entry name" value="PolB_thumb"/>
</dbReference>
<dbReference type="InterPro" id="IPR010995">
    <property type="entry name" value="DNA_repair_Rad51/TF_NusA_a-hlx"/>
</dbReference>
<dbReference type="GO" id="GO:0005634">
    <property type="term" value="C:nucleus"/>
    <property type="evidence" value="ECO:0007669"/>
    <property type="project" value="TreeGrafter"/>
</dbReference>
<dbReference type="SMART" id="SM00532">
    <property type="entry name" value="LIGANc"/>
    <property type="match status" value="1"/>
</dbReference>
<dbReference type="SMART" id="SM00483">
    <property type="entry name" value="POLXc"/>
    <property type="match status" value="1"/>
</dbReference>
<dbReference type="SUPFAM" id="SSF52113">
    <property type="entry name" value="BRCT domain"/>
    <property type="match status" value="1"/>
</dbReference>
<dbReference type="Gene3D" id="3.40.50.10190">
    <property type="entry name" value="BRCT domain"/>
    <property type="match status" value="1"/>
</dbReference>
<keyword evidence="13" id="KW-0808">Transferase</keyword>
<dbReference type="SUPFAM" id="SSF81585">
    <property type="entry name" value="PsbU/PolX domain-like"/>
    <property type="match status" value="1"/>
</dbReference>
<dbReference type="InterPro" id="IPR036420">
    <property type="entry name" value="BRCT_dom_sf"/>
</dbReference>
<evidence type="ECO:0000256" key="22">
    <source>
        <dbReference type="ARBA" id="ARBA00023204"/>
    </source>
</evidence>
<dbReference type="EC" id="6.5.1.2" evidence="7"/>
<proteinExistence type="inferred from homology"/>
<dbReference type="GO" id="GO:0003911">
    <property type="term" value="F:DNA ligase (NAD+) activity"/>
    <property type="evidence" value="ECO:0007669"/>
    <property type="project" value="UniProtKB-EC"/>
</dbReference>
<dbReference type="Pfam" id="PF14716">
    <property type="entry name" value="HHH_8"/>
    <property type="match status" value="1"/>
</dbReference>
<dbReference type="InterPro" id="IPR018944">
    <property type="entry name" value="DNA_pol_lambd_fingers_domain"/>
</dbReference>
<organism evidence="33">
    <name type="scientific">viral metagenome</name>
    <dbReference type="NCBI Taxonomy" id="1070528"/>
    <lineage>
        <taxon>unclassified sequences</taxon>
        <taxon>metagenomes</taxon>
        <taxon>organismal metagenomes</taxon>
    </lineage>
</organism>
<evidence type="ECO:0000256" key="21">
    <source>
        <dbReference type="ARBA" id="ARBA00023125"/>
    </source>
</evidence>
<dbReference type="Pfam" id="PF03120">
    <property type="entry name" value="OB_DNA_ligase"/>
    <property type="match status" value="1"/>
</dbReference>
<dbReference type="Gene3D" id="1.10.150.110">
    <property type="entry name" value="DNA polymerase beta, N-terminal domain-like"/>
    <property type="match status" value="1"/>
</dbReference>
<dbReference type="SUPFAM" id="SSF50249">
    <property type="entry name" value="Nucleic acid-binding proteins"/>
    <property type="match status" value="1"/>
</dbReference>
<evidence type="ECO:0000313" key="33">
    <source>
        <dbReference type="EMBL" id="QHT89049.1"/>
    </source>
</evidence>
<dbReference type="Pfam" id="PF01653">
    <property type="entry name" value="DNA_ligase_aden"/>
    <property type="match status" value="1"/>
</dbReference>
<dbReference type="EC" id="2.7.7.7" evidence="5"/>
<evidence type="ECO:0000256" key="9">
    <source>
        <dbReference type="ARBA" id="ARBA00020020"/>
    </source>
</evidence>
<keyword evidence="21" id="KW-0238">DNA-binding</keyword>
<evidence type="ECO:0000256" key="11">
    <source>
        <dbReference type="ARBA" id="ARBA00022598"/>
    </source>
</evidence>
<feature type="domain" description="BRCT" evidence="32">
    <location>
        <begin position="1119"/>
        <end position="1199"/>
    </location>
</feature>
<comment type="catalytic activity">
    <reaction evidence="27">
        <text>2'-deoxyribonucleotide-(2'-deoxyribose 5'-phosphate)-2'-deoxyribonucleotide-DNA = a 3'-end 2'-deoxyribonucleotide-(2,3-dehydro-2,3-deoxyribose 5'-phosphate)-DNA + a 5'-end 5'-phospho-2'-deoxyribonucleoside-DNA + H(+)</text>
        <dbReference type="Rhea" id="RHEA:66592"/>
        <dbReference type="Rhea" id="RHEA-COMP:13180"/>
        <dbReference type="Rhea" id="RHEA-COMP:16897"/>
        <dbReference type="Rhea" id="RHEA-COMP:17067"/>
        <dbReference type="ChEBI" id="CHEBI:15378"/>
        <dbReference type="ChEBI" id="CHEBI:136412"/>
        <dbReference type="ChEBI" id="CHEBI:157695"/>
        <dbReference type="ChEBI" id="CHEBI:167181"/>
        <dbReference type="EC" id="4.2.99.18"/>
    </reaction>
</comment>
<keyword evidence="14" id="KW-0548">Nucleotidyltransferase</keyword>
<evidence type="ECO:0000256" key="27">
    <source>
        <dbReference type="ARBA" id="ARBA00044632"/>
    </source>
</evidence>
<feature type="compositionally biased region" description="Basic and acidic residues" evidence="31">
    <location>
        <begin position="68"/>
        <end position="78"/>
    </location>
</feature>
<evidence type="ECO:0000256" key="12">
    <source>
        <dbReference type="ARBA" id="ARBA00022634"/>
    </source>
</evidence>
<keyword evidence="16" id="KW-0227">DNA damage</keyword>
<dbReference type="Pfam" id="PF10391">
    <property type="entry name" value="DNA_pol_lambd_f"/>
    <property type="match status" value="1"/>
</dbReference>
<dbReference type="CDD" id="cd17748">
    <property type="entry name" value="BRCT_DNA_ligase_like"/>
    <property type="match status" value="1"/>
</dbReference>
<dbReference type="Gene3D" id="3.30.210.10">
    <property type="entry name" value="DNA polymerase, thumb domain"/>
    <property type="match status" value="1"/>
</dbReference>
<dbReference type="InterPro" id="IPR012340">
    <property type="entry name" value="NA-bd_OB-fold"/>
</dbReference>
<dbReference type="GO" id="GO:0003677">
    <property type="term" value="F:DNA binding"/>
    <property type="evidence" value="ECO:0007669"/>
    <property type="project" value="UniProtKB-KW"/>
</dbReference>
<evidence type="ECO:0000256" key="30">
    <source>
        <dbReference type="ARBA" id="ARBA00049244"/>
    </source>
</evidence>
<evidence type="ECO:0000256" key="3">
    <source>
        <dbReference type="ARBA" id="ARBA00004496"/>
    </source>
</evidence>
<dbReference type="GO" id="GO:0006303">
    <property type="term" value="P:double-strand break repair via nonhomologous end joining"/>
    <property type="evidence" value="ECO:0007669"/>
    <property type="project" value="TreeGrafter"/>
</dbReference>
<reference evidence="33" key="1">
    <citation type="journal article" date="2020" name="Nature">
        <title>Giant virus diversity and host interactions through global metagenomics.</title>
        <authorList>
            <person name="Schulz F."/>
            <person name="Roux S."/>
            <person name="Paez-Espino D."/>
            <person name="Jungbluth S."/>
            <person name="Walsh D.A."/>
            <person name="Denef V.J."/>
            <person name="McMahon K.D."/>
            <person name="Konstantinidis K.T."/>
            <person name="Eloe-Fadrosh E.A."/>
            <person name="Kyrpides N.C."/>
            <person name="Woyke T."/>
        </authorList>
    </citation>
    <scope>NUCLEOTIDE SEQUENCE</scope>
    <source>
        <strain evidence="33">GVMAG-M-3300023184-51</strain>
    </source>
</reference>
<dbReference type="InterPro" id="IPR013839">
    <property type="entry name" value="DNAligase_adenylation"/>
</dbReference>
<comment type="catalytic activity">
    <reaction evidence="24">
        <text>NAD(+) + (deoxyribonucleotide)n-3'-hydroxyl + 5'-phospho-(deoxyribonucleotide)m = (deoxyribonucleotide)n+m + AMP + beta-nicotinamide D-nucleotide.</text>
        <dbReference type="EC" id="6.5.1.2"/>
    </reaction>
</comment>
<feature type="region of interest" description="Disordered" evidence="31">
    <location>
        <begin position="56"/>
        <end position="86"/>
    </location>
</feature>
<comment type="cofactor">
    <cofactor evidence="2">
        <name>Mg(2+)</name>
        <dbReference type="ChEBI" id="CHEBI:18420"/>
    </cofactor>
</comment>
<dbReference type="PROSITE" id="PS00522">
    <property type="entry name" value="DNA_POLYMERASE_X"/>
    <property type="match status" value="1"/>
</dbReference>
<dbReference type="GO" id="GO:0005737">
    <property type="term" value="C:cytoplasm"/>
    <property type="evidence" value="ECO:0007669"/>
    <property type="project" value="UniProtKB-SubCell"/>
</dbReference>
<evidence type="ECO:0000256" key="31">
    <source>
        <dbReference type="SAM" id="MobiDB-lite"/>
    </source>
</evidence>
<evidence type="ECO:0000259" key="32">
    <source>
        <dbReference type="PROSITE" id="PS50172"/>
    </source>
</evidence>
<dbReference type="PANTHER" id="PTHR11276:SF28">
    <property type="entry name" value="DNA POLYMERASE LAMBDA"/>
    <property type="match status" value="1"/>
</dbReference>
<dbReference type="InterPro" id="IPR002008">
    <property type="entry name" value="DNA_pol_X_beta-like"/>
</dbReference>
<evidence type="ECO:0000256" key="26">
    <source>
        <dbReference type="ARBA" id="ARBA00035726"/>
    </source>
</evidence>
<keyword evidence="19" id="KW-0520">NAD</keyword>
<dbReference type="Pfam" id="PF00533">
    <property type="entry name" value="BRCT"/>
    <property type="match status" value="1"/>
</dbReference>
<evidence type="ECO:0000256" key="20">
    <source>
        <dbReference type="ARBA" id="ARBA00023053"/>
    </source>
</evidence>
<dbReference type="CDD" id="cd00141">
    <property type="entry name" value="NT_POLXc"/>
    <property type="match status" value="1"/>
</dbReference>
<evidence type="ECO:0000256" key="17">
    <source>
        <dbReference type="ARBA" id="ARBA00022843"/>
    </source>
</evidence>
<evidence type="ECO:0000256" key="15">
    <source>
        <dbReference type="ARBA" id="ARBA00022705"/>
    </source>
</evidence>
<dbReference type="Pfam" id="PF14520">
    <property type="entry name" value="HHH_5"/>
    <property type="match status" value="1"/>
</dbReference>
<dbReference type="GO" id="GO:0000166">
    <property type="term" value="F:nucleotide binding"/>
    <property type="evidence" value="ECO:0007669"/>
    <property type="project" value="InterPro"/>
</dbReference>
<comment type="catalytic activity">
    <reaction evidence="30">
        <text>DNA(n) + a 2'-deoxyribonucleoside 5'-triphosphate = DNA(n+1) + diphosphate</text>
        <dbReference type="Rhea" id="RHEA:22508"/>
        <dbReference type="Rhea" id="RHEA-COMP:17339"/>
        <dbReference type="Rhea" id="RHEA-COMP:17340"/>
        <dbReference type="ChEBI" id="CHEBI:33019"/>
        <dbReference type="ChEBI" id="CHEBI:61560"/>
        <dbReference type="ChEBI" id="CHEBI:173112"/>
        <dbReference type="EC" id="2.7.7.7"/>
    </reaction>
</comment>
<keyword evidence="23" id="KW-0456">Lyase</keyword>
<dbReference type="Pfam" id="PF14791">
    <property type="entry name" value="DNA_pol_B_thumb"/>
    <property type="match status" value="1"/>
</dbReference>
<dbReference type="GO" id="GO:0140078">
    <property type="term" value="F:class I DNA-(apurinic or apyrimidinic site) endonuclease activity"/>
    <property type="evidence" value="ECO:0007669"/>
    <property type="project" value="UniProtKB-EC"/>
</dbReference>
<keyword evidence="15" id="KW-0235">DNA replication</keyword>
<dbReference type="InterPro" id="IPR010996">
    <property type="entry name" value="HHH_MUS81"/>
</dbReference>
<evidence type="ECO:0000256" key="18">
    <source>
        <dbReference type="ARBA" id="ARBA00022932"/>
    </source>
</evidence>
<evidence type="ECO:0000256" key="13">
    <source>
        <dbReference type="ARBA" id="ARBA00022679"/>
    </source>
</evidence>
<dbReference type="Pfam" id="PF14792">
    <property type="entry name" value="DNA_pol_B_palm"/>
    <property type="match status" value="1"/>
</dbReference>
<dbReference type="SUPFAM" id="SSF56091">
    <property type="entry name" value="DNA ligase/mRNA capping enzyme, catalytic domain"/>
    <property type="match status" value="1"/>
</dbReference>
<keyword evidence="20" id="KW-0915">Sodium</keyword>
<dbReference type="PRINTS" id="PR00869">
    <property type="entry name" value="DNAPOLX"/>
</dbReference>
<dbReference type="InterPro" id="IPR001357">
    <property type="entry name" value="BRCT_dom"/>
</dbReference>
<evidence type="ECO:0000256" key="28">
    <source>
        <dbReference type="ARBA" id="ARBA00044678"/>
    </source>
</evidence>
<dbReference type="PRINTS" id="PR00870">
    <property type="entry name" value="DNAPOLXBETA"/>
</dbReference>
<dbReference type="InterPro" id="IPR019843">
    <property type="entry name" value="DNA_pol-X_BS"/>
</dbReference>
<name>A0A6C0I8D9_9ZZZZ</name>
<evidence type="ECO:0000256" key="14">
    <source>
        <dbReference type="ARBA" id="ARBA00022695"/>
    </source>
</evidence>
<dbReference type="InterPro" id="IPR004150">
    <property type="entry name" value="NAD_DNA_ligase_OB"/>
</dbReference>
<dbReference type="GO" id="GO:0006260">
    <property type="term" value="P:DNA replication"/>
    <property type="evidence" value="ECO:0007669"/>
    <property type="project" value="UniProtKB-KW"/>
</dbReference>
<protein>
    <recommendedName>
        <fullName evidence="9">DNA polymerase beta</fullName>
        <ecNumber evidence="5">2.7.7.7</ecNumber>
        <ecNumber evidence="6">4.2.99.18</ecNumber>
        <ecNumber evidence="7">6.5.1.2</ecNumber>
    </recommendedName>
    <alternativeName>
        <fullName evidence="25">5'-deoxyribose-phosphate lyase</fullName>
    </alternativeName>
    <alternativeName>
        <fullName evidence="26">AP lyase</fullName>
    </alternativeName>
    <alternativeName>
        <fullName evidence="8">DNA polymerase lambda</fullName>
    </alternativeName>
</protein>
<comment type="similarity">
    <text evidence="4">Belongs to the DNA polymerase type-X family.</text>
</comment>
<evidence type="ECO:0000256" key="25">
    <source>
        <dbReference type="ARBA" id="ARBA00035717"/>
    </source>
</evidence>
<dbReference type="Gene3D" id="1.10.150.20">
    <property type="entry name" value="5' to 3' exonuclease, C-terminal subdomain"/>
    <property type="match status" value="1"/>
</dbReference>
<keyword evidence="18" id="KW-0239">DNA-directed DNA polymerase</keyword>